<gene>
    <name evidence="1" type="ORF">CTRU02_208409</name>
</gene>
<comment type="caution">
    <text evidence="1">The sequence shown here is derived from an EMBL/GenBank/DDBJ whole genome shotgun (WGS) entry which is preliminary data.</text>
</comment>
<dbReference type="EMBL" id="VUJX02000005">
    <property type="protein sequence ID" value="KAL0936194.1"/>
    <property type="molecule type" value="Genomic_DNA"/>
</dbReference>
<keyword evidence="2" id="KW-1185">Reference proteome</keyword>
<sequence>MSSEPNTMNVFILRSLVHYLDEQNWEKVESSLEPTINYNGQLQSATEFFSQQSNLVDPSNRLERKFDSVILDGNGDSVAARIIHCVALPESPEAGFEFQEIVFAWFANNRLSRWQALRDEDGFQARHATVYKTPHESYTGRVPSPDASLDLEEHYRAYINSINRKTMDSDFAHFCQPELEHNGRKLSISEYIPLISDSQSCIQGLSFHVQELLVDNRTQQIAARLEFTGTPVKEWGGPKPNGKPVHFHEQVMYQLNEGKIVRVWSVVELDAYRKQLS</sequence>
<reference evidence="1 2" key="1">
    <citation type="journal article" date="2020" name="Phytopathology">
        <title>Genome Sequence Resources of Colletotrichum truncatum, C. plurivorum, C. musicola, and C. sojae: Four Species Pathogenic to Soybean (Glycine max).</title>
        <authorList>
            <person name="Rogerio F."/>
            <person name="Boufleur T.R."/>
            <person name="Ciampi-Guillardi M."/>
            <person name="Sukno S.A."/>
            <person name="Thon M.R."/>
            <person name="Massola Junior N.S."/>
            <person name="Baroncelli R."/>
        </authorList>
    </citation>
    <scope>NUCLEOTIDE SEQUENCE [LARGE SCALE GENOMIC DNA]</scope>
    <source>
        <strain evidence="1 2">CMES1059</strain>
    </source>
</reference>
<evidence type="ECO:0000313" key="1">
    <source>
        <dbReference type="EMBL" id="KAL0936194.1"/>
    </source>
</evidence>
<proteinExistence type="predicted"/>
<name>A0ACC3YW89_COLTU</name>
<evidence type="ECO:0000313" key="2">
    <source>
        <dbReference type="Proteomes" id="UP000805649"/>
    </source>
</evidence>
<protein>
    <submittedName>
        <fullName evidence="1">SnoaL-like polyketide cyclase</fullName>
    </submittedName>
</protein>
<accession>A0ACC3YW89</accession>
<organism evidence="1 2">
    <name type="scientific">Colletotrichum truncatum</name>
    <name type="common">Anthracnose fungus</name>
    <name type="synonym">Colletotrichum capsici</name>
    <dbReference type="NCBI Taxonomy" id="5467"/>
    <lineage>
        <taxon>Eukaryota</taxon>
        <taxon>Fungi</taxon>
        <taxon>Dikarya</taxon>
        <taxon>Ascomycota</taxon>
        <taxon>Pezizomycotina</taxon>
        <taxon>Sordariomycetes</taxon>
        <taxon>Hypocreomycetidae</taxon>
        <taxon>Glomerellales</taxon>
        <taxon>Glomerellaceae</taxon>
        <taxon>Colletotrichum</taxon>
        <taxon>Colletotrichum truncatum species complex</taxon>
    </lineage>
</organism>
<dbReference type="Proteomes" id="UP000805649">
    <property type="component" value="Unassembled WGS sequence"/>
</dbReference>